<name>A0A101GR30_9EURY</name>
<sequence>MTLIWYVYGVRLYHGYSILPLTRVRTRENAKLQRTATPDHLRDFGRHGAMPDRLPPPGRRSGGSSGRRLPGNRHPCRGVRSRRTPARVLPPFAGLIPVASSFCLLSDSAATYPVCRSGSMYPSRILFGFAPKTRDVFGSSQKPKPSGVRARPGLPGPGFFPPFRVRSGEALDKLPDLLRIPDTADRSAAAHLKTPLSGSSAALSGDNSSSSSRISCLSSSWPPVPGISGKVFGRDDSHPK</sequence>
<feature type="compositionally biased region" description="Basic and acidic residues" evidence="1">
    <location>
        <begin position="31"/>
        <end position="50"/>
    </location>
</feature>
<protein>
    <submittedName>
        <fullName evidence="2">Uncharacterized protein</fullName>
    </submittedName>
</protein>
<evidence type="ECO:0000313" key="3">
    <source>
        <dbReference type="Proteomes" id="UP000054323"/>
    </source>
</evidence>
<feature type="compositionally biased region" description="Basic residues" evidence="1">
    <location>
        <begin position="70"/>
        <end position="83"/>
    </location>
</feature>
<organism evidence="2 3">
    <name type="scientific">Methanoculleus marisnigri</name>
    <dbReference type="NCBI Taxonomy" id="2198"/>
    <lineage>
        <taxon>Archaea</taxon>
        <taxon>Methanobacteriati</taxon>
        <taxon>Methanobacteriota</taxon>
        <taxon>Stenosarchaea group</taxon>
        <taxon>Methanomicrobia</taxon>
        <taxon>Methanomicrobiales</taxon>
        <taxon>Methanomicrobiaceae</taxon>
        <taxon>Methanoculleus</taxon>
    </lineage>
</organism>
<dbReference type="Proteomes" id="UP000054323">
    <property type="component" value="Unassembled WGS sequence"/>
</dbReference>
<dbReference type="EMBL" id="LGGD01000048">
    <property type="protein sequence ID" value="KUK63044.1"/>
    <property type="molecule type" value="Genomic_DNA"/>
</dbReference>
<accession>A0A101GR30</accession>
<evidence type="ECO:0000256" key="1">
    <source>
        <dbReference type="SAM" id="MobiDB-lite"/>
    </source>
</evidence>
<gene>
    <name evidence="2" type="ORF">XD82_0556</name>
</gene>
<feature type="region of interest" description="Disordered" evidence="1">
    <location>
        <begin position="189"/>
        <end position="240"/>
    </location>
</feature>
<comment type="caution">
    <text evidence="2">The sequence shown here is derived from an EMBL/GenBank/DDBJ whole genome shotgun (WGS) entry which is preliminary data.</text>
</comment>
<dbReference type="AlphaFoldDB" id="A0A101GR30"/>
<feature type="region of interest" description="Disordered" evidence="1">
    <location>
        <begin position="136"/>
        <end position="156"/>
    </location>
</feature>
<evidence type="ECO:0000313" key="2">
    <source>
        <dbReference type="EMBL" id="KUK63044.1"/>
    </source>
</evidence>
<feature type="region of interest" description="Disordered" evidence="1">
    <location>
        <begin position="31"/>
        <end position="83"/>
    </location>
</feature>
<feature type="compositionally biased region" description="Low complexity" evidence="1">
    <location>
        <begin position="197"/>
        <end position="220"/>
    </location>
</feature>
<proteinExistence type="predicted"/>
<reference evidence="3" key="1">
    <citation type="journal article" date="2015" name="MBio">
        <title>Genome-Resolved Metagenomic Analysis Reveals Roles for Candidate Phyla and Other Microbial Community Members in Biogeochemical Transformations in Oil Reservoirs.</title>
        <authorList>
            <person name="Hu P."/>
            <person name="Tom L."/>
            <person name="Singh A."/>
            <person name="Thomas B.C."/>
            <person name="Baker B.J."/>
            <person name="Piceno Y.M."/>
            <person name="Andersen G.L."/>
            <person name="Banfield J.F."/>
        </authorList>
    </citation>
    <scope>NUCLEOTIDE SEQUENCE [LARGE SCALE GENOMIC DNA]</scope>
</reference>
<dbReference type="PATRIC" id="fig|2198.4.peg.820"/>